<name>A0AAE4GEE5_9BURK</name>
<organism evidence="1">
    <name type="scientific">Herbaspirillum huttiense subsp. nephrolepidis</name>
    <dbReference type="NCBI Taxonomy" id="3075126"/>
    <lineage>
        <taxon>Bacteria</taxon>
        <taxon>Pseudomonadati</taxon>
        <taxon>Pseudomonadota</taxon>
        <taxon>Betaproteobacteria</taxon>
        <taxon>Burkholderiales</taxon>
        <taxon>Oxalobacteraceae</taxon>
        <taxon>Herbaspirillum</taxon>
    </lineage>
</organism>
<accession>A0AAE4GEE5</accession>
<proteinExistence type="predicted"/>
<reference evidence="1" key="1">
    <citation type="submission" date="2023-02" db="EMBL/GenBank/DDBJ databases">
        <title>Description of Herbaspirillum huttiense subsp. nephrolepsisexaltata and Herbaspirillum huttiense subsp. lycopersicon.</title>
        <authorList>
            <person name="Poudel M."/>
            <person name="Sharma A."/>
            <person name="Goss E."/>
            <person name="Tapia J.H."/>
            <person name="Harmon C.M."/>
            <person name="Jones J.B."/>
        </authorList>
    </citation>
    <scope>NUCLEOTIDE SEQUENCE</scope>
    <source>
        <strain evidence="1">NC40101</strain>
    </source>
</reference>
<sequence length="134" mass="15392">MANTSIEKTEAIQRFLGYAAEYLAEFSNAIDKTQALRFMEHFLIFLTAAVQNFKPKNMKAPSIDMFLADDKWHQVCWLWEARNTVAHDYMKFHTPDAVLEFGGYESAVFVSGFFFLDVSRYDSGSEVQWNGKPG</sequence>
<protein>
    <submittedName>
        <fullName evidence="1">Uncharacterized protein</fullName>
    </submittedName>
</protein>
<dbReference type="AlphaFoldDB" id="A0AAE4GEE5"/>
<dbReference type="EMBL" id="JAVRAA010000029">
    <property type="protein sequence ID" value="MDT0340865.1"/>
    <property type="molecule type" value="Genomic_DNA"/>
</dbReference>
<evidence type="ECO:0000313" key="1">
    <source>
        <dbReference type="EMBL" id="MDT0340865.1"/>
    </source>
</evidence>
<comment type="caution">
    <text evidence="1">The sequence shown here is derived from an EMBL/GenBank/DDBJ whole genome shotgun (WGS) entry which is preliminary data.</text>
</comment>
<gene>
    <name evidence="1" type="ORF">RJN63_28835</name>
</gene>
<dbReference type="RefSeq" id="WP_284078242.1">
    <property type="nucleotide sequence ID" value="NZ_JAVLSM010000031.1"/>
</dbReference>